<feature type="transmembrane region" description="Helical" evidence="1">
    <location>
        <begin position="100"/>
        <end position="121"/>
    </location>
</feature>
<dbReference type="SUPFAM" id="SSF48317">
    <property type="entry name" value="Acid phosphatase/Vanadium-dependent haloperoxidase"/>
    <property type="match status" value="1"/>
</dbReference>
<dbReference type="EMBL" id="JAENJH010000001">
    <property type="protein sequence ID" value="MBK1783388.1"/>
    <property type="molecule type" value="Genomic_DNA"/>
</dbReference>
<evidence type="ECO:0000313" key="3">
    <source>
        <dbReference type="Proteomes" id="UP000635245"/>
    </source>
</evidence>
<keyword evidence="1" id="KW-0812">Transmembrane</keyword>
<feature type="transmembrane region" description="Helical" evidence="1">
    <location>
        <begin position="34"/>
        <end position="54"/>
    </location>
</feature>
<feature type="transmembrane region" description="Helical" evidence="1">
    <location>
        <begin position="167"/>
        <end position="188"/>
    </location>
</feature>
<comment type="caution">
    <text evidence="2">The sequence shown here is derived from an EMBL/GenBank/DDBJ whole genome shotgun (WGS) entry which is preliminary data.</text>
</comment>
<evidence type="ECO:0000256" key="1">
    <source>
        <dbReference type="SAM" id="Phobius"/>
    </source>
</evidence>
<sequence length="189" mass="19265">MAATVLSEALAPWVLVLALSGAVAWRATEAVLPTIGWGLLIALTSSILPMGVIVWGARTGRWDSHHVRNREGRLVPFLTLIVLSGVGLALLLVFGAPRMLVALDVAMLACLLVTGAITVRWKVSMHAAVAAGAVVILAVAYGPAAWAGAVAVAAVGWSRVRLGDHTLAQVLAGTVAGAVIGGGAFALLV</sequence>
<dbReference type="Proteomes" id="UP000635245">
    <property type="component" value="Unassembled WGS sequence"/>
</dbReference>
<feature type="transmembrane region" description="Helical" evidence="1">
    <location>
        <begin position="74"/>
        <end position="94"/>
    </location>
</feature>
<dbReference type="AlphaFoldDB" id="A0A934V4A7"/>
<organism evidence="2 3">
    <name type="scientific">Prauserella cavernicola</name>
    <dbReference type="NCBI Taxonomy" id="2800127"/>
    <lineage>
        <taxon>Bacteria</taxon>
        <taxon>Bacillati</taxon>
        <taxon>Actinomycetota</taxon>
        <taxon>Actinomycetes</taxon>
        <taxon>Pseudonocardiales</taxon>
        <taxon>Pseudonocardiaceae</taxon>
        <taxon>Prauserella</taxon>
    </lineage>
</organism>
<reference evidence="2" key="1">
    <citation type="submission" date="2020-12" db="EMBL/GenBank/DDBJ databases">
        <title>Prauserella sp. ASG 168, a novel actinomycete isolated from cave rock.</title>
        <authorList>
            <person name="Suriyachadkun C."/>
        </authorList>
    </citation>
    <scope>NUCLEOTIDE SEQUENCE</scope>
    <source>
        <strain evidence="2">ASG 168</strain>
    </source>
</reference>
<keyword evidence="3" id="KW-1185">Reference proteome</keyword>
<evidence type="ECO:0000313" key="2">
    <source>
        <dbReference type="EMBL" id="MBK1783388.1"/>
    </source>
</evidence>
<keyword evidence="1" id="KW-1133">Transmembrane helix</keyword>
<gene>
    <name evidence="2" type="ORF">JHE00_03545</name>
</gene>
<dbReference type="InterPro" id="IPR036938">
    <property type="entry name" value="PAP2/HPO_sf"/>
</dbReference>
<evidence type="ECO:0008006" key="4">
    <source>
        <dbReference type="Google" id="ProtNLM"/>
    </source>
</evidence>
<feature type="transmembrane region" description="Helical" evidence="1">
    <location>
        <begin position="128"/>
        <end position="155"/>
    </location>
</feature>
<name>A0A934V4A7_9PSEU</name>
<accession>A0A934V4A7</accession>
<proteinExistence type="predicted"/>
<keyword evidence="1" id="KW-0472">Membrane</keyword>
<protein>
    <recommendedName>
        <fullName evidence="4">Phosphoesterase PA-phosphatase</fullName>
    </recommendedName>
</protein>